<protein>
    <submittedName>
        <fullName evidence="1 2">Uncharacterized protein</fullName>
    </submittedName>
</protein>
<evidence type="ECO:0000313" key="3">
    <source>
        <dbReference type="Proteomes" id="UP000030765"/>
    </source>
</evidence>
<sequence length="111" mass="12574">MFAMPGGRVCRLIEIRSSVSILIGQRCAENRNRDRDRHEFGATRSLKPEYSTGLTNIEPSIAWPAVKQLVSNGNHAHEVKCPTRSSSPWQIREYLASAKVWVIEMEQTYAS</sequence>
<gene>
    <name evidence="1" type="ORF">ZHAS_00011208</name>
</gene>
<reference evidence="1 3" key="1">
    <citation type="journal article" date="2014" name="BMC Genomics">
        <title>Genome sequence of Anopheles sinensis provides insight into genetics basis of mosquito competence for malaria parasites.</title>
        <authorList>
            <person name="Zhou D."/>
            <person name="Zhang D."/>
            <person name="Ding G."/>
            <person name="Shi L."/>
            <person name="Hou Q."/>
            <person name="Ye Y."/>
            <person name="Xu Y."/>
            <person name="Zhou H."/>
            <person name="Xiong C."/>
            <person name="Li S."/>
            <person name="Yu J."/>
            <person name="Hong S."/>
            <person name="Yu X."/>
            <person name="Zou P."/>
            <person name="Chen C."/>
            <person name="Chang X."/>
            <person name="Wang W."/>
            <person name="Lv Y."/>
            <person name="Sun Y."/>
            <person name="Ma L."/>
            <person name="Shen B."/>
            <person name="Zhu C."/>
        </authorList>
    </citation>
    <scope>NUCLEOTIDE SEQUENCE [LARGE SCALE GENOMIC DNA]</scope>
</reference>
<dbReference type="Proteomes" id="UP000030765">
    <property type="component" value="Unassembled WGS sequence"/>
</dbReference>
<dbReference type="EnsemblMetazoa" id="ASIC011208-RA">
    <property type="protein sequence ID" value="ASIC011208-PA"/>
    <property type="gene ID" value="ASIC011208"/>
</dbReference>
<accession>A0A084VZL6</accession>
<keyword evidence="3" id="KW-1185">Reference proteome</keyword>
<organism evidence="1">
    <name type="scientific">Anopheles sinensis</name>
    <name type="common">Mosquito</name>
    <dbReference type="NCBI Taxonomy" id="74873"/>
    <lineage>
        <taxon>Eukaryota</taxon>
        <taxon>Metazoa</taxon>
        <taxon>Ecdysozoa</taxon>
        <taxon>Arthropoda</taxon>
        <taxon>Hexapoda</taxon>
        <taxon>Insecta</taxon>
        <taxon>Pterygota</taxon>
        <taxon>Neoptera</taxon>
        <taxon>Endopterygota</taxon>
        <taxon>Diptera</taxon>
        <taxon>Nematocera</taxon>
        <taxon>Culicoidea</taxon>
        <taxon>Culicidae</taxon>
        <taxon>Anophelinae</taxon>
        <taxon>Anopheles</taxon>
    </lineage>
</organism>
<dbReference type="VEuPathDB" id="VectorBase:ASIC011208"/>
<name>A0A084VZL6_ANOSI</name>
<evidence type="ECO:0000313" key="2">
    <source>
        <dbReference type="EnsemblMetazoa" id="ASIC011208-PA"/>
    </source>
</evidence>
<evidence type="ECO:0000313" key="1">
    <source>
        <dbReference type="EMBL" id="KFB43410.1"/>
    </source>
</evidence>
<reference evidence="2" key="2">
    <citation type="submission" date="2020-05" db="UniProtKB">
        <authorList>
            <consortium name="EnsemblMetazoa"/>
        </authorList>
    </citation>
    <scope>IDENTIFICATION</scope>
</reference>
<proteinExistence type="predicted"/>
<dbReference type="AlphaFoldDB" id="A0A084VZL6"/>
<dbReference type="EMBL" id="ATLV01018857">
    <property type="status" value="NOT_ANNOTATED_CDS"/>
    <property type="molecule type" value="Genomic_DNA"/>
</dbReference>
<dbReference type="EMBL" id="KE525251">
    <property type="protein sequence ID" value="KFB43410.1"/>
    <property type="molecule type" value="Genomic_DNA"/>
</dbReference>